<dbReference type="SUPFAM" id="SSF50346">
    <property type="entry name" value="PRC-barrel domain"/>
    <property type="match status" value="1"/>
</dbReference>
<reference evidence="2" key="1">
    <citation type="journal article" date="2014" name="Int. J. Syst. Evol. Microbiol.">
        <title>Complete genome sequence of Corynebacterium casei LMG S-19264T (=DSM 44701T), isolated from a smear-ripened cheese.</title>
        <authorList>
            <consortium name="US DOE Joint Genome Institute (JGI-PGF)"/>
            <person name="Walter F."/>
            <person name="Albersmeier A."/>
            <person name="Kalinowski J."/>
            <person name="Ruckert C."/>
        </authorList>
    </citation>
    <scope>NUCLEOTIDE SEQUENCE</scope>
    <source>
        <strain evidence="2">CGMCC 1.12153</strain>
    </source>
</reference>
<name>A0A917ETB0_HALAA</name>
<dbReference type="InterPro" id="IPR014238">
    <property type="entry name" value="Spore_YlmC/YmxH"/>
</dbReference>
<comment type="caution">
    <text evidence="2">The sequence shown here is derived from an EMBL/GenBank/DDBJ whole genome shotgun (WGS) entry which is preliminary data.</text>
</comment>
<organism evidence="2 3">
    <name type="scientific">Halobacillus andaensis</name>
    <dbReference type="NCBI Taxonomy" id="1176239"/>
    <lineage>
        <taxon>Bacteria</taxon>
        <taxon>Bacillati</taxon>
        <taxon>Bacillota</taxon>
        <taxon>Bacilli</taxon>
        <taxon>Bacillales</taxon>
        <taxon>Bacillaceae</taxon>
        <taxon>Halobacillus</taxon>
    </lineage>
</organism>
<evidence type="ECO:0000259" key="1">
    <source>
        <dbReference type="Pfam" id="PF05239"/>
    </source>
</evidence>
<proteinExistence type="predicted"/>
<protein>
    <recommendedName>
        <fullName evidence="1">PRC-barrel domain-containing protein</fullName>
    </recommendedName>
</protein>
<feature type="domain" description="PRC-barrel" evidence="1">
    <location>
        <begin position="2"/>
        <end position="73"/>
    </location>
</feature>
<dbReference type="RefSeq" id="WP_188376027.1">
    <property type="nucleotide sequence ID" value="NZ_BMEL01000001.1"/>
</dbReference>
<dbReference type="Proteomes" id="UP000660110">
    <property type="component" value="Unassembled WGS sequence"/>
</dbReference>
<dbReference type="InterPro" id="IPR011033">
    <property type="entry name" value="PRC_barrel-like_sf"/>
</dbReference>
<dbReference type="Pfam" id="PF05239">
    <property type="entry name" value="PRC"/>
    <property type="match status" value="1"/>
</dbReference>
<evidence type="ECO:0000313" key="2">
    <source>
        <dbReference type="EMBL" id="GGF10652.1"/>
    </source>
</evidence>
<dbReference type="PANTHER" id="PTHR40061:SF1">
    <property type="entry name" value="SPORULATION PROTEIN YLMC-RELATED"/>
    <property type="match status" value="1"/>
</dbReference>
<accession>A0A917ETB0</accession>
<dbReference type="EMBL" id="BMEL01000001">
    <property type="protein sequence ID" value="GGF10652.1"/>
    <property type="molecule type" value="Genomic_DNA"/>
</dbReference>
<keyword evidence="3" id="KW-1185">Reference proteome</keyword>
<dbReference type="AlphaFoldDB" id="A0A917ETB0"/>
<dbReference type="PANTHER" id="PTHR40061">
    <property type="entry name" value="SPORULATION PROTEIN YLMC-RELATED"/>
    <property type="match status" value="1"/>
</dbReference>
<gene>
    <name evidence="2" type="primary">ymxH</name>
    <name evidence="2" type="ORF">GCM10010954_06580</name>
</gene>
<dbReference type="NCBIfam" id="TIGR02888">
    <property type="entry name" value="spore_YlmC_YmxH"/>
    <property type="match status" value="1"/>
</dbReference>
<sequence>MRLKQLSSKEVIDVKEGRKLGVLGQADLKIDPDSGEIISLIILNKGLFHSRAETVIDWNHVEIIGEDTILINNEL</sequence>
<dbReference type="InterPro" id="IPR027275">
    <property type="entry name" value="PRC-brl_dom"/>
</dbReference>
<reference evidence="2" key="2">
    <citation type="submission" date="2020-09" db="EMBL/GenBank/DDBJ databases">
        <authorList>
            <person name="Sun Q."/>
            <person name="Zhou Y."/>
        </authorList>
    </citation>
    <scope>NUCLEOTIDE SEQUENCE</scope>
    <source>
        <strain evidence="2">CGMCC 1.12153</strain>
    </source>
</reference>
<dbReference type="Gene3D" id="2.30.30.240">
    <property type="entry name" value="PRC-barrel domain"/>
    <property type="match status" value="1"/>
</dbReference>
<evidence type="ECO:0000313" key="3">
    <source>
        <dbReference type="Proteomes" id="UP000660110"/>
    </source>
</evidence>